<dbReference type="FunFam" id="3.40.50.300:FF:000025">
    <property type="entry name" value="ATP-dependent Clp protease subunit"/>
    <property type="match status" value="1"/>
</dbReference>
<evidence type="ECO:0000313" key="14">
    <source>
        <dbReference type="Proteomes" id="UP000676325"/>
    </source>
</evidence>
<dbReference type="GO" id="GO:0034605">
    <property type="term" value="P:cellular response to heat"/>
    <property type="evidence" value="ECO:0007669"/>
    <property type="project" value="TreeGrafter"/>
</dbReference>
<dbReference type="InterPro" id="IPR001270">
    <property type="entry name" value="ClpA/B"/>
</dbReference>
<proteinExistence type="inferred from homology"/>
<dbReference type="SUPFAM" id="SSF52540">
    <property type="entry name" value="P-loop containing nucleoside triphosphate hydrolases"/>
    <property type="match status" value="2"/>
</dbReference>
<dbReference type="PANTHER" id="PTHR11638:SF18">
    <property type="entry name" value="HEAT SHOCK PROTEIN 104"/>
    <property type="match status" value="1"/>
</dbReference>
<feature type="region of interest" description="Disordered" evidence="10">
    <location>
        <begin position="157"/>
        <end position="216"/>
    </location>
</feature>
<evidence type="ECO:0000259" key="12">
    <source>
        <dbReference type="SMART" id="SM01086"/>
    </source>
</evidence>
<dbReference type="InterPro" id="IPR003959">
    <property type="entry name" value="ATPase_AAA_core"/>
</dbReference>
<keyword evidence="13" id="KW-0378">Hydrolase</keyword>
<dbReference type="CDD" id="cd00009">
    <property type="entry name" value="AAA"/>
    <property type="match status" value="1"/>
</dbReference>
<dbReference type="Pfam" id="PF00004">
    <property type="entry name" value="AAA"/>
    <property type="match status" value="1"/>
</dbReference>
<feature type="domain" description="Clp ATPase C-terminal" evidence="12">
    <location>
        <begin position="720"/>
        <end position="809"/>
    </location>
</feature>
<dbReference type="InterPro" id="IPR003593">
    <property type="entry name" value="AAA+_ATPase"/>
</dbReference>
<reference evidence="13" key="1">
    <citation type="submission" date="2021-04" db="EMBL/GenBank/DDBJ databases">
        <title>Genome based classification of Actinospica acidithermotolerans sp. nov., an actinobacterium isolated from an Indonesian hot spring.</title>
        <authorList>
            <person name="Kusuma A.B."/>
            <person name="Putra K.E."/>
            <person name="Nafisah S."/>
            <person name="Loh J."/>
            <person name="Nouioui I."/>
            <person name="Goodfellow M."/>
        </authorList>
    </citation>
    <scope>NUCLEOTIDE SEQUENCE</scope>
    <source>
        <strain evidence="13">MGRD01-02</strain>
    </source>
</reference>
<dbReference type="EMBL" id="JAGSOH010000104">
    <property type="protein sequence ID" value="MBR7829872.1"/>
    <property type="molecule type" value="Genomic_DNA"/>
</dbReference>
<dbReference type="InterPro" id="IPR028299">
    <property type="entry name" value="ClpA/B_CS2"/>
</dbReference>
<dbReference type="RefSeq" id="WP_212521005.1">
    <property type="nucleotide sequence ID" value="NZ_JAGSOH010000104.1"/>
</dbReference>
<evidence type="ECO:0000259" key="11">
    <source>
        <dbReference type="SMART" id="SM00382"/>
    </source>
</evidence>
<accession>A0A941ILC6</accession>
<dbReference type="InterPro" id="IPR018368">
    <property type="entry name" value="ClpA/B_CS1"/>
</dbReference>
<evidence type="ECO:0000256" key="10">
    <source>
        <dbReference type="SAM" id="MobiDB-lite"/>
    </source>
</evidence>
<keyword evidence="4 9" id="KW-0067">ATP-binding</keyword>
<dbReference type="Pfam" id="PF10431">
    <property type="entry name" value="ClpB_D2-small"/>
    <property type="match status" value="1"/>
</dbReference>
<dbReference type="Gene3D" id="1.10.8.60">
    <property type="match status" value="2"/>
</dbReference>
<keyword evidence="2" id="KW-0677">Repeat</keyword>
<dbReference type="GO" id="GO:0005524">
    <property type="term" value="F:ATP binding"/>
    <property type="evidence" value="ECO:0007669"/>
    <property type="project" value="UniProtKB-KW"/>
</dbReference>
<dbReference type="Proteomes" id="UP000676325">
    <property type="component" value="Unassembled WGS sequence"/>
</dbReference>
<dbReference type="GO" id="GO:0006508">
    <property type="term" value="P:proteolysis"/>
    <property type="evidence" value="ECO:0007669"/>
    <property type="project" value="UniProtKB-KW"/>
</dbReference>
<dbReference type="Gene3D" id="1.10.1780.10">
    <property type="entry name" value="Clp, N-terminal domain"/>
    <property type="match status" value="1"/>
</dbReference>
<evidence type="ECO:0000256" key="6">
    <source>
        <dbReference type="ARBA" id="ARBA00023054"/>
    </source>
</evidence>
<evidence type="ECO:0000256" key="4">
    <source>
        <dbReference type="ARBA" id="ARBA00022840"/>
    </source>
</evidence>
<organism evidence="13 14">
    <name type="scientific">Actinospica acidithermotolerans</name>
    <dbReference type="NCBI Taxonomy" id="2828514"/>
    <lineage>
        <taxon>Bacteria</taxon>
        <taxon>Bacillati</taxon>
        <taxon>Actinomycetota</taxon>
        <taxon>Actinomycetes</taxon>
        <taxon>Catenulisporales</taxon>
        <taxon>Actinospicaceae</taxon>
        <taxon>Actinospica</taxon>
    </lineage>
</organism>
<dbReference type="PANTHER" id="PTHR11638">
    <property type="entry name" value="ATP-DEPENDENT CLP PROTEASE"/>
    <property type="match status" value="1"/>
</dbReference>
<dbReference type="InterPro" id="IPR019489">
    <property type="entry name" value="Clp_ATPase_C"/>
</dbReference>
<dbReference type="Pfam" id="PF17871">
    <property type="entry name" value="AAA_lid_9"/>
    <property type="match status" value="1"/>
</dbReference>
<dbReference type="InterPro" id="IPR050130">
    <property type="entry name" value="ClpA_ClpB"/>
</dbReference>
<feature type="domain" description="AAA+ ATPase" evidence="11">
    <location>
        <begin position="543"/>
        <end position="709"/>
    </location>
</feature>
<evidence type="ECO:0000256" key="8">
    <source>
        <dbReference type="ARBA" id="ARBA00026057"/>
    </source>
</evidence>
<gene>
    <name evidence="13" type="ORF">KDK95_26440</name>
</gene>
<dbReference type="SMART" id="SM00382">
    <property type="entry name" value="AAA"/>
    <property type="match status" value="2"/>
</dbReference>
<protein>
    <submittedName>
        <fullName evidence="13">ATP-dependent Clp protease ATP-binding subunit</fullName>
    </submittedName>
</protein>
<keyword evidence="6" id="KW-0175">Coiled coil</keyword>
<evidence type="ECO:0000256" key="2">
    <source>
        <dbReference type="ARBA" id="ARBA00022737"/>
    </source>
</evidence>
<dbReference type="InterPro" id="IPR036628">
    <property type="entry name" value="Clp_N_dom_sf"/>
</dbReference>
<evidence type="ECO:0000256" key="1">
    <source>
        <dbReference type="ARBA" id="ARBA00008675"/>
    </source>
</evidence>
<comment type="subunit">
    <text evidence="8">Homohexamer. The oligomerization is ATP-dependent.</text>
</comment>
<feature type="compositionally biased region" description="Basic and acidic residues" evidence="10">
    <location>
        <begin position="173"/>
        <end position="188"/>
    </location>
</feature>
<dbReference type="SMART" id="SM01086">
    <property type="entry name" value="ClpB_D2-small"/>
    <property type="match status" value="1"/>
</dbReference>
<evidence type="ECO:0000313" key="13">
    <source>
        <dbReference type="EMBL" id="MBR7829872.1"/>
    </source>
</evidence>
<feature type="domain" description="AAA+ ATPase" evidence="11">
    <location>
        <begin position="256"/>
        <end position="400"/>
    </location>
</feature>
<evidence type="ECO:0000256" key="7">
    <source>
        <dbReference type="ARBA" id="ARBA00023186"/>
    </source>
</evidence>
<comment type="similarity">
    <text evidence="1 9">Belongs to the ClpA/ClpB family.</text>
</comment>
<dbReference type="Gene3D" id="3.40.50.300">
    <property type="entry name" value="P-loop containing nucleotide triphosphate hydrolases"/>
    <property type="match status" value="2"/>
</dbReference>
<name>A0A941ILC6_9ACTN</name>
<evidence type="ECO:0000256" key="9">
    <source>
        <dbReference type="RuleBase" id="RU004432"/>
    </source>
</evidence>
<dbReference type="GO" id="GO:0005737">
    <property type="term" value="C:cytoplasm"/>
    <property type="evidence" value="ECO:0007669"/>
    <property type="project" value="TreeGrafter"/>
</dbReference>
<dbReference type="AlphaFoldDB" id="A0A941ILC6"/>
<comment type="caution">
    <text evidence="13">The sequence shown here is derived from an EMBL/GenBank/DDBJ whole genome shotgun (WGS) entry which is preliminary data.</text>
</comment>
<dbReference type="CDD" id="cd19499">
    <property type="entry name" value="RecA-like_ClpB_Hsp104-like"/>
    <property type="match status" value="1"/>
</dbReference>
<keyword evidence="5" id="KW-0346">Stress response</keyword>
<dbReference type="PRINTS" id="PR00300">
    <property type="entry name" value="CLPPROTEASEA"/>
</dbReference>
<sequence length="813" mass="88164">MSSGVTVALRLAGFEARSGPGMMGPDHLLLALSWISDRSMPDRFEDPDKRQELADEGEKLRERFAEAGIDPDELRGALRTALARAQAEPPPDGVPVNMALMRTIRRAGELGAGNHAGVIELLRAILEQPMPRCREVFELLGVDEPLYAFFPEIPRPAAEPGLPADADRDLDDFDRGRERDPQAERDAALDELSVTGPEHPRRIPRRARHAGDRPRTPLLDRYGRRLSLLAREGALPPLVGREQEMLSLARVLIRQRKANAVLVGEAGVGKTGIVEGLAARLAAGGAPKELADVEIVELTMSAMVAGTKYRGEFEERMEAVLKEARETPGLILFLDELHTVLGAGGTSGSADAASILKPMLARGEIRVIGATTAAEYQRYVEEDPALQRRFAVIWVEEPTRAEAVEILEGVAGDLERHHRIEIAEEAPAAAVELAIRYLPEQHLPDKAIDLLDQACAAARIPLLAPASAEAGAAPAKVGRPELVAVVAERARIPVERVAMQEAQRLLGLEEHLSRRVIGQHAAVAAVSEAVRAARAGLGDPRRPIGVFLLAGPTGSGKTELAKALAEFLFDDERRLIRIDMSEYQDKYTVSRLLGAPPGYLGHDREGQLSGPLRAHPHSVVLFDEVEKAHPEVLDLFLQIFDEGRLTDARGRRISFTETVVLLTTNLGYERGTPGGMGFRQGGEAVPVPTAGPARIMAELRRTLRPELLGRVGEVVVFEPLAREALEAVLDRLLARVHDRLADRSLSLELDGSARELLLKPGSDAGSGARALERAVERELVQPLGRALLGSAFPDGTVLRVTASNGELEFAEEP</sequence>
<dbReference type="GO" id="GO:0016887">
    <property type="term" value="F:ATP hydrolysis activity"/>
    <property type="evidence" value="ECO:0007669"/>
    <property type="project" value="InterPro"/>
</dbReference>
<dbReference type="PROSITE" id="PS00870">
    <property type="entry name" value="CLPAB_1"/>
    <property type="match status" value="1"/>
</dbReference>
<keyword evidence="7 9" id="KW-0143">Chaperone</keyword>
<keyword evidence="13" id="KW-0645">Protease</keyword>
<dbReference type="Pfam" id="PF07724">
    <property type="entry name" value="AAA_2"/>
    <property type="match status" value="1"/>
</dbReference>
<dbReference type="PROSITE" id="PS00871">
    <property type="entry name" value="CLPAB_2"/>
    <property type="match status" value="1"/>
</dbReference>
<dbReference type="InterPro" id="IPR041546">
    <property type="entry name" value="ClpA/ClpB_AAA_lid"/>
</dbReference>
<dbReference type="InterPro" id="IPR027417">
    <property type="entry name" value="P-loop_NTPase"/>
</dbReference>
<keyword evidence="14" id="KW-1185">Reference proteome</keyword>
<dbReference type="GO" id="GO:0008233">
    <property type="term" value="F:peptidase activity"/>
    <property type="evidence" value="ECO:0007669"/>
    <property type="project" value="UniProtKB-KW"/>
</dbReference>
<evidence type="ECO:0000256" key="3">
    <source>
        <dbReference type="ARBA" id="ARBA00022741"/>
    </source>
</evidence>
<evidence type="ECO:0000256" key="5">
    <source>
        <dbReference type="ARBA" id="ARBA00023016"/>
    </source>
</evidence>
<keyword evidence="3 9" id="KW-0547">Nucleotide-binding</keyword>